<sequence>MTPTRRILRSGKVRLTLLGASAFALAGCFHEQVEATVFPDADSCRAASDSPTAELSAEECEAAYAEALAEHERTAPRYDALEVCEEEHGGQCYVDEQGGGGGGSIFLPLLAGYMIGNMLGGGARGLKSQPLYATKNGRYATANGSTTLSSNRGRTSVSPASFKAAPTTAGTRPMSRTAVQKTGGFGAARTGASRSFGG</sequence>
<feature type="region of interest" description="Disordered" evidence="1">
    <location>
        <begin position="142"/>
        <end position="198"/>
    </location>
</feature>
<evidence type="ECO:0000256" key="1">
    <source>
        <dbReference type="SAM" id="MobiDB-lite"/>
    </source>
</evidence>
<dbReference type="InterPro" id="IPR009576">
    <property type="entry name" value="Biofilm_formation_YgiB"/>
</dbReference>
<protein>
    <recommendedName>
        <fullName evidence="3">DUF1190 domain-containing protein</fullName>
    </recommendedName>
</protein>
<dbReference type="Pfam" id="PF06693">
    <property type="entry name" value="DUF1190"/>
    <property type="match status" value="1"/>
</dbReference>
<evidence type="ECO:0008006" key="3">
    <source>
        <dbReference type="Google" id="ProtNLM"/>
    </source>
</evidence>
<name>A0A0F9N3B6_9ZZZZ</name>
<evidence type="ECO:0000313" key="2">
    <source>
        <dbReference type="EMBL" id="KKN06232.1"/>
    </source>
</evidence>
<feature type="compositionally biased region" description="Polar residues" evidence="1">
    <location>
        <begin position="142"/>
        <end position="159"/>
    </location>
</feature>
<accession>A0A0F9N3B6</accession>
<gene>
    <name evidence="2" type="ORF">LCGC14_1079380</name>
</gene>
<dbReference type="PROSITE" id="PS51257">
    <property type="entry name" value="PROKAR_LIPOPROTEIN"/>
    <property type="match status" value="1"/>
</dbReference>
<comment type="caution">
    <text evidence="2">The sequence shown here is derived from an EMBL/GenBank/DDBJ whole genome shotgun (WGS) entry which is preliminary data.</text>
</comment>
<dbReference type="AlphaFoldDB" id="A0A0F9N3B6"/>
<reference evidence="2" key="1">
    <citation type="journal article" date="2015" name="Nature">
        <title>Complex archaea that bridge the gap between prokaryotes and eukaryotes.</title>
        <authorList>
            <person name="Spang A."/>
            <person name="Saw J.H."/>
            <person name="Jorgensen S.L."/>
            <person name="Zaremba-Niedzwiedzka K."/>
            <person name="Martijn J."/>
            <person name="Lind A.E."/>
            <person name="van Eijk R."/>
            <person name="Schleper C."/>
            <person name="Guy L."/>
            <person name="Ettema T.J."/>
        </authorList>
    </citation>
    <scope>NUCLEOTIDE SEQUENCE</scope>
</reference>
<organism evidence="2">
    <name type="scientific">marine sediment metagenome</name>
    <dbReference type="NCBI Taxonomy" id="412755"/>
    <lineage>
        <taxon>unclassified sequences</taxon>
        <taxon>metagenomes</taxon>
        <taxon>ecological metagenomes</taxon>
    </lineage>
</organism>
<dbReference type="EMBL" id="LAZR01004714">
    <property type="protein sequence ID" value="KKN06232.1"/>
    <property type="molecule type" value="Genomic_DNA"/>
</dbReference>
<proteinExistence type="predicted"/>